<dbReference type="InterPro" id="IPR011051">
    <property type="entry name" value="RmlC_Cupin_sf"/>
</dbReference>
<evidence type="ECO:0000256" key="1">
    <source>
        <dbReference type="ARBA" id="ARBA00023125"/>
    </source>
</evidence>
<dbReference type="GO" id="GO:0003700">
    <property type="term" value="F:DNA-binding transcription factor activity"/>
    <property type="evidence" value="ECO:0007669"/>
    <property type="project" value="TreeGrafter"/>
</dbReference>
<keyword evidence="1" id="KW-0238">DNA-binding</keyword>
<dbReference type="PROSITE" id="PS50943">
    <property type="entry name" value="HTH_CROC1"/>
    <property type="match status" value="1"/>
</dbReference>
<dbReference type="Pfam" id="PF07883">
    <property type="entry name" value="Cupin_2"/>
    <property type="match status" value="1"/>
</dbReference>
<dbReference type="SMART" id="SM00530">
    <property type="entry name" value="HTH_XRE"/>
    <property type="match status" value="1"/>
</dbReference>
<dbReference type="CDD" id="cd00093">
    <property type="entry name" value="HTH_XRE"/>
    <property type="match status" value="1"/>
</dbReference>
<proteinExistence type="predicted"/>
<dbReference type="InterPro" id="IPR010982">
    <property type="entry name" value="Lambda_DNA-bd_dom_sf"/>
</dbReference>
<organism evidence="3 4">
    <name type="scientific">Pelistega suis</name>
    <dbReference type="NCBI Taxonomy" id="1631957"/>
    <lineage>
        <taxon>Bacteria</taxon>
        <taxon>Pseudomonadati</taxon>
        <taxon>Pseudomonadota</taxon>
        <taxon>Betaproteobacteria</taxon>
        <taxon>Burkholderiales</taxon>
        <taxon>Alcaligenaceae</taxon>
        <taxon>Pelistega</taxon>
    </lineage>
</organism>
<dbReference type="GO" id="GO:0003677">
    <property type="term" value="F:DNA binding"/>
    <property type="evidence" value="ECO:0007669"/>
    <property type="project" value="UniProtKB-KW"/>
</dbReference>
<dbReference type="CDD" id="cd02209">
    <property type="entry name" value="cupin_XRE_C"/>
    <property type="match status" value="1"/>
</dbReference>
<dbReference type="InterPro" id="IPR050807">
    <property type="entry name" value="TransReg_Diox_bact_type"/>
</dbReference>
<dbReference type="GO" id="GO:0005829">
    <property type="term" value="C:cytosol"/>
    <property type="evidence" value="ECO:0007669"/>
    <property type="project" value="TreeGrafter"/>
</dbReference>
<name>A0A849P4F7_9BURK</name>
<evidence type="ECO:0000313" key="4">
    <source>
        <dbReference type="Proteomes" id="UP000537862"/>
    </source>
</evidence>
<reference evidence="3 4" key="1">
    <citation type="submission" date="2020-05" db="EMBL/GenBank/DDBJ databases">
        <authorList>
            <person name="Niu N."/>
        </authorList>
    </citation>
    <scope>NUCLEOTIDE SEQUENCE [LARGE SCALE GENOMIC DNA]</scope>
    <source>
        <strain evidence="3 4">3340-03</strain>
    </source>
</reference>
<dbReference type="Proteomes" id="UP000537862">
    <property type="component" value="Unassembled WGS sequence"/>
</dbReference>
<gene>
    <name evidence="3" type="ORF">HKX39_00245</name>
</gene>
<protein>
    <submittedName>
        <fullName evidence="3">Cupin domain-containing protein</fullName>
    </submittedName>
</protein>
<dbReference type="PANTHER" id="PTHR46797:SF2">
    <property type="entry name" value="TRANSCRIPTIONAL REGULATOR"/>
    <property type="match status" value="1"/>
</dbReference>
<evidence type="ECO:0000313" key="3">
    <source>
        <dbReference type="EMBL" id="NOL50605.1"/>
    </source>
</evidence>
<dbReference type="Gene3D" id="2.60.120.10">
    <property type="entry name" value="Jelly Rolls"/>
    <property type="match status" value="1"/>
</dbReference>
<dbReference type="EMBL" id="JABGBN010000001">
    <property type="protein sequence ID" value="NOL50605.1"/>
    <property type="molecule type" value="Genomic_DNA"/>
</dbReference>
<dbReference type="InterPro" id="IPR001387">
    <property type="entry name" value="Cro/C1-type_HTH"/>
</dbReference>
<dbReference type="Pfam" id="PF01381">
    <property type="entry name" value="HTH_3"/>
    <property type="match status" value="1"/>
</dbReference>
<dbReference type="SUPFAM" id="SSF51182">
    <property type="entry name" value="RmlC-like cupins"/>
    <property type="match status" value="1"/>
</dbReference>
<feature type="domain" description="HTH cro/C1-type" evidence="2">
    <location>
        <begin position="24"/>
        <end position="78"/>
    </location>
</feature>
<accession>A0A849P4F7</accession>
<evidence type="ECO:0000259" key="2">
    <source>
        <dbReference type="PROSITE" id="PS50943"/>
    </source>
</evidence>
<sequence>MTITTTEKTNTNQHTDNLLVGQQIRHLRKKAGLTLQEVATATGMSVGLLSQIERNFTDPSMRSLRLLATALDIPIARFFDEQEQIAQPENYIVRHNSRRRVTLKNGLSKHLIVPNENGLIETYLVHLLPDANSGDIKYIAKGEKFCYVLKGELHVTLNGNHFTLVEGDSFRIPTDLPHAFSNISNQPCEFIWSIVLLNKL</sequence>
<comment type="caution">
    <text evidence="3">The sequence shown here is derived from an EMBL/GenBank/DDBJ whole genome shotgun (WGS) entry which is preliminary data.</text>
</comment>
<dbReference type="AlphaFoldDB" id="A0A849P4F7"/>
<dbReference type="PANTHER" id="PTHR46797">
    <property type="entry name" value="HTH-TYPE TRANSCRIPTIONAL REGULATOR"/>
    <property type="match status" value="1"/>
</dbReference>
<dbReference type="SUPFAM" id="SSF47413">
    <property type="entry name" value="lambda repressor-like DNA-binding domains"/>
    <property type="match status" value="1"/>
</dbReference>
<dbReference type="InterPro" id="IPR014710">
    <property type="entry name" value="RmlC-like_jellyroll"/>
</dbReference>
<dbReference type="RefSeq" id="WP_171679314.1">
    <property type="nucleotide sequence ID" value="NZ_JABGBN010000001.1"/>
</dbReference>
<dbReference type="Gene3D" id="1.10.260.40">
    <property type="entry name" value="lambda repressor-like DNA-binding domains"/>
    <property type="match status" value="1"/>
</dbReference>
<dbReference type="InterPro" id="IPR013096">
    <property type="entry name" value="Cupin_2"/>
</dbReference>
<keyword evidence="4" id="KW-1185">Reference proteome</keyword>